<dbReference type="EMBL" id="BMWV01000003">
    <property type="protein sequence ID" value="GGY36062.1"/>
    <property type="molecule type" value="Genomic_DNA"/>
</dbReference>
<reference evidence="1" key="1">
    <citation type="journal article" date="2014" name="Int. J. Syst. Evol. Microbiol.">
        <title>Complete genome sequence of Corynebacterium casei LMG S-19264T (=DSM 44701T), isolated from a smear-ripened cheese.</title>
        <authorList>
            <consortium name="US DOE Joint Genome Institute (JGI-PGF)"/>
            <person name="Walter F."/>
            <person name="Albersmeier A."/>
            <person name="Kalinowski J."/>
            <person name="Ruckert C."/>
        </authorList>
    </citation>
    <scope>NUCLEOTIDE SEQUENCE</scope>
    <source>
        <strain evidence="1">KCTC 12343</strain>
    </source>
</reference>
<proteinExistence type="predicted"/>
<organism evidence="1 2">
    <name type="scientific">Pseudoduganella albidiflava</name>
    <dbReference type="NCBI Taxonomy" id="321983"/>
    <lineage>
        <taxon>Bacteria</taxon>
        <taxon>Pseudomonadati</taxon>
        <taxon>Pseudomonadota</taxon>
        <taxon>Betaproteobacteria</taxon>
        <taxon>Burkholderiales</taxon>
        <taxon>Oxalobacteraceae</taxon>
        <taxon>Telluria group</taxon>
        <taxon>Pseudoduganella</taxon>
    </lineage>
</organism>
<evidence type="ECO:0000313" key="1">
    <source>
        <dbReference type="EMBL" id="GGY36062.1"/>
    </source>
</evidence>
<dbReference type="AlphaFoldDB" id="A0AA88C2D3"/>
<accession>A0AA88C2D3</accession>
<evidence type="ECO:0000313" key="2">
    <source>
        <dbReference type="Proteomes" id="UP000628442"/>
    </source>
</evidence>
<dbReference type="Proteomes" id="UP000628442">
    <property type="component" value="Unassembled WGS sequence"/>
</dbReference>
<protein>
    <submittedName>
        <fullName evidence="1">Uncharacterized protein</fullName>
    </submittedName>
</protein>
<comment type="caution">
    <text evidence="1">The sequence shown here is derived from an EMBL/GenBank/DDBJ whole genome shotgun (WGS) entry which is preliminary data.</text>
</comment>
<reference evidence="1" key="2">
    <citation type="submission" date="2022-12" db="EMBL/GenBank/DDBJ databases">
        <authorList>
            <person name="Sun Q."/>
            <person name="Kim S."/>
        </authorList>
    </citation>
    <scope>NUCLEOTIDE SEQUENCE</scope>
    <source>
        <strain evidence="1">KCTC 12343</strain>
    </source>
</reference>
<gene>
    <name evidence="1" type="ORF">GCM10007387_17930</name>
</gene>
<sequence>MAQYMEQYMEQYAPVLSDTRMPARPAVLDAASWPLYRHGSGYSNPRLPQAAAFFRRPAAARMPRPANSIATLAGSGTALTFV</sequence>
<name>A0AA88C2D3_9BURK</name>